<evidence type="ECO:0000256" key="1">
    <source>
        <dbReference type="ARBA" id="ARBA00004141"/>
    </source>
</evidence>
<protein>
    <submittedName>
        <fullName evidence="6">Uncharacterized protein</fullName>
    </submittedName>
</protein>
<keyword evidence="4 5" id="KW-0472">Membrane</keyword>
<feature type="transmembrane region" description="Helical" evidence="5">
    <location>
        <begin position="27"/>
        <end position="49"/>
    </location>
</feature>
<evidence type="ECO:0000256" key="3">
    <source>
        <dbReference type="ARBA" id="ARBA00022989"/>
    </source>
</evidence>
<gene>
    <name evidence="6" type="ORF">IRJ41_007483</name>
</gene>
<dbReference type="Proteomes" id="UP001059041">
    <property type="component" value="Linkage Group LG4"/>
</dbReference>
<dbReference type="AlphaFoldDB" id="A0A9W7WYR7"/>
<dbReference type="EMBL" id="JAFHDT010000004">
    <property type="protein sequence ID" value="KAI7810863.1"/>
    <property type="molecule type" value="Genomic_DNA"/>
</dbReference>
<evidence type="ECO:0000256" key="4">
    <source>
        <dbReference type="ARBA" id="ARBA00023136"/>
    </source>
</evidence>
<organism evidence="6 7">
    <name type="scientific">Triplophysa rosa</name>
    <name type="common">Cave loach</name>
    <dbReference type="NCBI Taxonomy" id="992332"/>
    <lineage>
        <taxon>Eukaryota</taxon>
        <taxon>Metazoa</taxon>
        <taxon>Chordata</taxon>
        <taxon>Craniata</taxon>
        <taxon>Vertebrata</taxon>
        <taxon>Euteleostomi</taxon>
        <taxon>Actinopterygii</taxon>
        <taxon>Neopterygii</taxon>
        <taxon>Teleostei</taxon>
        <taxon>Ostariophysi</taxon>
        <taxon>Cypriniformes</taxon>
        <taxon>Nemacheilidae</taxon>
        <taxon>Triplophysa</taxon>
    </lineage>
</organism>
<reference evidence="6" key="1">
    <citation type="submission" date="2021-02" db="EMBL/GenBank/DDBJ databases">
        <title>Comparative genomics reveals that relaxation of natural selection precedes convergent phenotypic evolution of cavefish.</title>
        <authorList>
            <person name="Peng Z."/>
        </authorList>
    </citation>
    <scope>NUCLEOTIDE SEQUENCE</scope>
    <source>
        <tissue evidence="6">Muscle</tissue>
    </source>
</reference>
<comment type="subcellular location">
    <subcellularLocation>
        <location evidence="1">Membrane</location>
        <topology evidence="1">Multi-pass membrane protein</topology>
    </subcellularLocation>
</comment>
<proteinExistence type="predicted"/>
<evidence type="ECO:0000256" key="2">
    <source>
        <dbReference type="ARBA" id="ARBA00022692"/>
    </source>
</evidence>
<keyword evidence="7" id="KW-1185">Reference proteome</keyword>
<dbReference type="OrthoDB" id="8839529at2759"/>
<name>A0A9W7WYR7_TRIRA</name>
<comment type="caution">
    <text evidence="6">The sequence shown here is derived from an EMBL/GenBank/DDBJ whole genome shotgun (WGS) entry which is preliminary data.</text>
</comment>
<dbReference type="InterPro" id="IPR007237">
    <property type="entry name" value="CD20-like"/>
</dbReference>
<keyword evidence="2 5" id="KW-0812">Transmembrane</keyword>
<sequence length="177" mass="19316">MSTTQTASVDTVPPKSRRLFRLYDPEVVAVIAILLGLFQVLLAVPTYNISLNTTFLFMCPLSVGCVSVIAGSLSMASERTPSRQLLKKSMFAGLASLGLALIAVFLYGYAVINNPVLPHCPEPDPEVTHFYENNTCPRDVFLHLNNAISGLLIFYDVVALAVHCFLSYSAFQGLKTL</sequence>
<feature type="transmembrane region" description="Helical" evidence="5">
    <location>
        <begin position="147"/>
        <end position="171"/>
    </location>
</feature>
<evidence type="ECO:0000313" key="7">
    <source>
        <dbReference type="Proteomes" id="UP001059041"/>
    </source>
</evidence>
<dbReference type="Pfam" id="PF04103">
    <property type="entry name" value="CD20"/>
    <property type="match status" value="1"/>
</dbReference>
<evidence type="ECO:0000256" key="5">
    <source>
        <dbReference type="SAM" id="Phobius"/>
    </source>
</evidence>
<keyword evidence="3 5" id="KW-1133">Transmembrane helix</keyword>
<feature type="transmembrane region" description="Helical" evidence="5">
    <location>
        <begin position="89"/>
        <end position="112"/>
    </location>
</feature>
<feature type="transmembrane region" description="Helical" evidence="5">
    <location>
        <begin position="55"/>
        <end position="77"/>
    </location>
</feature>
<evidence type="ECO:0000313" key="6">
    <source>
        <dbReference type="EMBL" id="KAI7810863.1"/>
    </source>
</evidence>
<dbReference type="GO" id="GO:0016020">
    <property type="term" value="C:membrane"/>
    <property type="evidence" value="ECO:0007669"/>
    <property type="project" value="UniProtKB-SubCell"/>
</dbReference>
<accession>A0A9W7WYR7</accession>